<dbReference type="InterPro" id="IPR001680">
    <property type="entry name" value="WD40_rpt"/>
</dbReference>
<evidence type="ECO:0000259" key="5">
    <source>
        <dbReference type="Pfam" id="PF12234"/>
    </source>
</evidence>
<feature type="compositionally biased region" description="Polar residues" evidence="4">
    <location>
        <begin position="1377"/>
        <end position="1386"/>
    </location>
</feature>
<feature type="region of interest" description="Disordered" evidence="4">
    <location>
        <begin position="1423"/>
        <end position="1447"/>
    </location>
</feature>
<dbReference type="EMBL" id="WNYA01000001">
    <property type="protein sequence ID" value="KAG8598098.1"/>
    <property type="molecule type" value="Genomic_DNA"/>
</dbReference>
<feature type="region of interest" description="Disordered" evidence="4">
    <location>
        <begin position="1972"/>
        <end position="2012"/>
    </location>
</feature>
<dbReference type="SMART" id="SM00320">
    <property type="entry name" value="WD40"/>
    <property type="match status" value="5"/>
</dbReference>
<dbReference type="InterPro" id="IPR022033">
    <property type="entry name" value="Rav1p_C"/>
</dbReference>
<feature type="compositionally biased region" description="Acidic residues" evidence="4">
    <location>
        <begin position="2452"/>
        <end position="2469"/>
    </location>
</feature>
<organism evidence="6 7">
    <name type="scientific">Engystomops pustulosus</name>
    <name type="common">Tungara frog</name>
    <name type="synonym">Physalaemus pustulosus</name>
    <dbReference type="NCBI Taxonomy" id="76066"/>
    <lineage>
        <taxon>Eukaryota</taxon>
        <taxon>Metazoa</taxon>
        <taxon>Chordata</taxon>
        <taxon>Craniata</taxon>
        <taxon>Vertebrata</taxon>
        <taxon>Euteleostomi</taxon>
        <taxon>Amphibia</taxon>
        <taxon>Batrachia</taxon>
        <taxon>Anura</taxon>
        <taxon>Neobatrachia</taxon>
        <taxon>Hyloidea</taxon>
        <taxon>Leptodactylidae</taxon>
        <taxon>Leiuperinae</taxon>
        <taxon>Engystomops</taxon>
    </lineage>
</organism>
<accession>A0AAV7DLN9</accession>
<sequence>MNLHQVLTGAVNPGDNCFSVGSLQEQPITAYASGCDVVILGSDFERIQVIPGVQHGNVLVGCVDCSMQQGKIAASYNNVICIFEPVNVLKPKHATLQGVHPQWQKNGHIVLDSVVHNLTWDPTGTRLLTGSSSLQLWSNVTVGKLSNDDSQEKVDNEFANWTYIWQCKTAFSVHLMKFSPDGEFFATAGKDDCLVKVWYNTESWHSAVSSPVTSPEKEGQGEVDFSFIYLAHPRAVTGFSWRKTSKFMPRGSVCNVLLTCCKDNVCRLWAETLLPNDSLLCGDGFSQKNEPDSLNNNFKRNPSSKERVQSALELNLKHFRKGGRRRSLALVAHTGYPPHQQDAHEVHRNTPFHGNALCHFHIAASINPATDIPLLPSISSMSLGETEEKNGPFVVHWLNNKELHFSLSMEVFLQQLKKSFEQQSSEASTDEMTQGDGNSDEENDYLKETDMKVAPEKKEVNGEKSSANSLVSFPSSVIDHEIEILLSEWNKNPDMLFSIHPVDGSLLVWHVDWLDEYQPGMFRQVQVSFSCRIPVAFPTGDANSLCRSIVMYASTKNVDLAIQQGKQKPSGVARSSSMLISAGHSKSSNSLKLSIFTPNVLMISKHADGSLNQWQVSFAEESAFSTVLSISHKSRYCGHRFHLNDLACHSVLPLLLTTSHHNSRHPVEEDSGRESHDFPNGDLNCNQNGVEADKTWQDPNAVYSELVLWRVNPVGPLSFSGGVSELARINSLHVSAFSNVAWLPTLIPSQCLGTYCDSPSACFVASDGQNLRLYQAVIDAKKLLCELSNPDISKYVGEVFNIISQQSTARPGCIIELDAITNLHGRKTQLLHVFQEDYILGNLKKSGSSGISGLLSDSETSKSGFSEKFYLVVIECTKNKHSVLHMWRLHLQSIPVSLEEKSVSNLSENPPRDDSFSPASGEKVQSPQTQRYQTCKANLQSTSRMSLSSELVYSKELSLPSGVEVISVKPSAGHLSSSSIYPVCNAPYLLATSCSDGKVRFWRCRVDSDLSLSPSDQENGIVYLWEEWPLLNEDGLQNSAVSVPGRPIEVSCAHTNCLAVAFKQTPTKSSNSSNEFLMHVSIFECESTGGSCWILEQTIHLDELNTMLETGISIDNNLVAYNKQDVFLSSNKQLQPSTKHLVHLDWMSREDGSHMLTIGIGSKLLMYGQVARKVPDHSCKEDFALHLWDTAKNTSQPRFVLLRSVDLVSSVEGSLPLPVSLSWVRDGILVVGMDCEMHVYSQWQPFSKQDSSSTDSYSGSTPSITNLVKQSQSVASGLYPPKKAMTRSMTSLAQKLMGKKTAYDLPVEMEDCGLFEAAHALFPILPQYHPLQLLELMDLGKGRRAKAILSHLVKCIAGEVVSINDNEPTPERRLRSLSISASGSTSRDPKTFSKPETADYTEIDSVPPLPLYALLAADEDNTFSSSVEKSSNQNNSNKQSDSNANGENYDELFQVPTISNDELTPLDSEEENPKPQVIDLSQYSPTYFGPEHSKVLSKHLLHSSLPGLTRIEQMSLMALADTIATTSTDIGESRDRSQGGETLDECGLKFFLAVRLHTFLTTSLPPAYRAQLSHQGLSTSHFAWAFHSVAEDELLTTLPAMQKGDPTWAELRAMGIGWWVRNTNNLRTCIEKIAKAAFQRNNDPLDAAIFYLAMKKKAVIWGLYRSQKDARMTKFFGNNFSEERWRKAALKNAFSLLGKQRFEHSAAFFLLAGSLKDAVEVCLEKLHDIQLALVISRLYESEFEKSSTYKFILQKRVLGIESSGREPTLSSVHPDPFVRSMAYWILEDYKKSLETLLKQLFRDEEDDSWSLSSSCNPAVFNFYNFLRTHPMLLRRHFRSSEATSTKMHLSVENGLADKINLGERKLFFTTAHSHLKAGCPMLALEVLSKMPKVVKRSKPLLRTSSLADTSKVSTPLSPLLGEKKDSACDFDWSSPLVNGVSDGSSEKRQHSALSFDWSQPSMAIEDEPLELKWDSESEEESEGSGLSMKDLNPSKSSASEKPEVDTPSYSESMSIDENDILDNCEDVIAAQLKFRACLKILTGELRTLSTGYEVDGGKLRYQLYSWLERAVVALQKICDYNANLDELNVAVASNYSYDENSDNSCDQVATKQKKDLFQRRQWLLKFQSLLRMFLSFCVLHGSHGGGLASVRMELILLLQESQQDTSALSSPQTEQTSIPLLFACTASAKTVVANPLLHLTNLTHDILHAIINLDSPPHPDVRSNKIYVMHTLAASLSACIYQCLCGGPANSSSIQTNPFTGMVYQSVLLIQRQPLRTTSLDEAVIPNTAPAHWPGISSLIRLLNSAGEEAQPGLTVLLCEILTAVYLSLFIHGLATHSSQELFCTVAHPLGDKMWSAVFGGGARIPCRGQMPVKPVTVVLSPPVEENDKSSKRFRLSAKTALRESPPALASPVLDQGSSIFREKFIPPELSIWDYFIAKPFFPLSQNRLEYDSEDSLGSDDEEEDDDMSLSDIQLQEHSNPNSYSWALMRLAMVQFVLQNLKIFYPLAGHELSELPVASPLCHATLKTLQRWEQVLLRRLELYEGPPQDFIAIPTAEEALSAGPAILRHKALLEPTNTPFKSKHSSTLPVKRLWQYLVKQEGVQETFIRNIFTKKRSLNETEADLASSGGRARIIHKESDIITAFAVNKVCITISLS</sequence>
<feature type="compositionally biased region" description="Polar residues" evidence="4">
    <location>
        <begin position="923"/>
        <end position="932"/>
    </location>
</feature>
<dbReference type="Gene3D" id="2.130.10.10">
    <property type="entry name" value="YVTN repeat-like/Quinoprotein amine dehydrogenase"/>
    <property type="match status" value="1"/>
</dbReference>
<dbReference type="InterPro" id="IPR052208">
    <property type="entry name" value="DmX-like/RAVE_component"/>
</dbReference>
<dbReference type="InterPro" id="IPR036322">
    <property type="entry name" value="WD40_repeat_dom_sf"/>
</dbReference>
<dbReference type="SUPFAM" id="SSF50978">
    <property type="entry name" value="WD40 repeat-like"/>
    <property type="match status" value="1"/>
</dbReference>
<feature type="region of interest" description="Disordered" evidence="4">
    <location>
        <begin position="422"/>
        <end position="443"/>
    </location>
</feature>
<protein>
    <recommendedName>
        <fullName evidence="5">RAVE complex protein Rav1 C-terminal domain-containing protein</fullName>
    </recommendedName>
</protein>
<feature type="compositionally biased region" description="Polar residues" evidence="4">
    <location>
        <begin position="422"/>
        <end position="437"/>
    </location>
</feature>
<evidence type="ECO:0000256" key="1">
    <source>
        <dbReference type="ARBA" id="ARBA00022553"/>
    </source>
</evidence>
<evidence type="ECO:0000256" key="2">
    <source>
        <dbReference type="ARBA" id="ARBA00022574"/>
    </source>
</evidence>
<proteinExistence type="predicted"/>
<dbReference type="GO" id="GO:0043291">
    <property type="term" value="C:RAVE complex"/>
    <property type="evidence" value="ECO:0007669"/>
    <property type="project" value="TreeGrafter"/>
</dbReference>
<feature type="region of interest" description="Disordered" evidence="4">
    <location>
        <begin position="902"/>
        <end position="932"/>
    </location>
</feature>
<keyword evidence="3" id="KW-0677">Repeat</keyword>
<comment type="caution">
    <text evidence="6">The sequence shown here is derived from an EMBL/GenBank/DDBJ whole genome shotgun (WGS) entry which is preliminary data.</text>
</comment>
<feature type="compositionally biased region" description="Low complexity" evidence="4">
    <location>
        <begin position="1424"/>
        <end position="1445"/>
    </location>
</feature>
<dbReference type="PANTHER" id="PTHR13950:SF12">
    <property type="entry name" value="DMX-LIKE PROTEIN 1"/>
    <property type="match status" value="1"/>
</dbReference>
<dbReference type="InterPro" id="IPR015943">
    <property type="entry name" value="WD40/YVTN_repeat-like_dom_sf"/>
</dbReference>
<evidence type="ECO:0000256" key="4">
    <source>
        <dbReference type="SAM" id="MobiDB-lite"/>
    </source>
</evidence>
<feature type="region of interest" description="Disordered" evidence="4">
    <location>
        <begin position="1365"/>
        <end position="1403"/>
    </location>
</feature>
<gene>
    <name evidence="6" type="ORF">GDO81_002497</name>
</gene>
<dbReference type="PANTHER" id="PTHR13950">
    <property type="entry name" value="RABCONNECTIN-RELATED"/>
    <property type="match status" value="1"/>
</dbReference>
<feature type="domain" description="RAVE complex protein Rav1 C-terminal" evidence="5">
    <location>
        <begin position="1117"/>
        <end position="1885"/>
    </location>
</feature>
<dbReference type="Pfam" id="PF12234">
    <property type="entry name" value="Rav1p_C"/>
    <property type="match status" value="1"/>
</dbReference>
<dbReference type="Proteomes" id="UP000824782">
    <property type="component" value="Unassembled WGS sequence"/>
</dbReference>
<evidence type="ECO:0000256" key="3">
    <source>
        <dbReference type="ARBA" id="ARBA00022737"/>
    </source>
</evidence>
<keyword evidence="7" id="KW-1185">Reference proteome</keyword>
<feature type="compositionally biased region" description="Basic and acidic residues" evidence="4">
    <location>
        <begin position="1387"/>
        <end position="1397"/>
    </location>
</feature>
<reference evidence="6" key="1">
    <citation type="thesis" date="2020" institute="ProQuest LLC" country="789 East Eisenhower Parkway, Ann Arbor, MI, USA">
        <title>Comparative Genomics and Chromosome Evolution.</title>
        <authorList>
            <person name="Mudd A.B."/>
        </authorList>
    </citation>
    <scope>NUCLEOTIDE SEQUENCE</scope>
    <source>
        <strain evidence="6">237g6f4</strain>
        <tissue evidence="6">Blood</tissue>
    </source>
</reference>
<dbReference type="GO" id="GO:0007035">
    <property type="term" value="P:vacuolar acidification"/>
    <property type="evidence" value="ECO:0007669"/>
    <property type="project" value="TreeGrafter"/>
</dbReference>
<evidence type="ECO:0000313" key="6">
    <source>
        <dbReference type="EMBL" id="KAG8598098.1"/>
    </source>
</evidence>
<dbReference type="Pfam" id="PF00400">
    <property type="entry name" value="WD40"/>
    <property type="match status" value="1"/>
</dbReference>
<feature type="region of interest" description="Disordered" evidence="4">
    <location>
        <begin position="2452"/>
        <end position="2474"/>
    </location>
</feature>
<evidence type="ECO:0000313" key="7">
    <source>
        <dbReference type="Proteomes" id="UP000824782"/>
    </source>
</evidence>
<keyword evidence="2" id="KW-0853">WD repeat</keyword>
<name>A0AAV7DLN9_ENGPU</name>
<dbReference type="FunFam" id="2.130.10.10:FF:000150">
    <property type="entry name" value="Dmx-like 2, isoform CRA_c"/>
    <property type="match status" value="1"/>
</dbReference>
<keyword evidence="1" id="KW-0597">Phosphoprotein</keyword>